<comment type="caution">
    <text evidence="4">The sequence shown here is derived from an EMBL/GenBank/DDBJ whole genome shotgun (WGS) entry which is preliminary data.</text>
</comment>
<dbReference type="Gene3D" id="2.120.10.80">
    <property type="entry name" value="Kelch-type beta propeller"/>
    <property type="match status" value="1"/>
</dbReference>
<dbReference type="AlphaFoldDB" id="A0A4R6T5M4"/>
<evidence type="ECO:0000256" key="1">
    <source>
        <dbReference type="ARBA" id="ARBA00022531"/>
    </source>
</evidence>
<organism evidence="4 5">
    <name type="scientific">Algoriphagus boseongensis</name>
    <dbReference type="NCBI Taxonomy" id="1442587"/>
    <lineage>
        <taxon>Bacteria</taxon>
        <taxon>Pseudomonadati</taxon>
        <taxon>Bacteroidota</taxon>
        <taxon>Cytophagia</taxon>
        <taxon>Cytophagales</taxon>
        <taxon>Cyclobacteriaceae</taxon>
        <taxon>Algoriphagus</taxon>
    </lineage>
</organism>
<sequence length="334" mass="36439">MKQLIFLFFFFGIYGSLLAQSPQWAELKTPVKASLRGLSPVSDQICWASGSGGTWLKTVDGGKTWESGIVDNLDSLDFRSIHAFDEKKAIVASAGQPAVIYLTEDGGKSWNKVHQEGSEAFFDAVTFMDKKKGFVLGDPVEGKWMVLYTENGGNSWKSFPVLPEPIVGEAAFAASSSSMVVNSKELSFATGGTVSRLHIYNFRNNTWSIQELTEMTQGQPAKGVFAMAEMEGKKVLVGGDYTLLEDREGNSVIIGDFEEITPEIRPFGYRSGIAYSKKKAFLVAVGPSGSDFSSDFGKTWTKFSSIGFHAVKTSTDRKSIWASGSGGRIARLNY</sequence>
<dbReference type="OrthoDB" id="9813892at2"/>
<evidence type="ECO:0000313" key="4">
    <source>
        <dbReference type="EMBL" id="TDQ17309.1"/>
    </source>
</evidence>
<dbReference type="PANTHER" id="PTHR47199:SF2">
    <property type="entry name" value="PHOTOSYSTEM II STABILITY_ASSEMBLY FACTOR HCF136, CHLOROPLASTIC"/>
    <property type="match status" value="1"/>
</dbReference>
<proteinExistence type="predicted"/>
<dbReference type="InterPro" id="IPR028203">
    <property type="entry name" value="PSII_CF48-like_dom"/>
</dbReference>
<dbReference type="SUPFAM" id="SSF117281">
    <property type="entry name" value="Kelch motif"/>
    <property type="match status" value="1"/>
</dbReference>
<dbReference type="Pfam" id="PF14870">
    <property type="entry name" value="PSII_BNR"/>
    <property type="match status" value="1"/>
</dbReference>
<dbReference type="EMBL" id="SNYF01000006">
    <property type="protein sequence ID" value="TDQ17309.1"/>
    <property type="molecule type" value="Genomic_DNA"/>
</dbReference>
<dbReference type="GO" id="GO:0009523">
    <property type="term" value="C:photosystem II"/>
    <property type="evidence" value="ECO:0007669"/>
    <property type="project" value="UniProtKB-KW"/>
</dbReference>
<dbReference type="GO" id="GO:0015979">
    <property type="term" value="P:photosynthesis"/>
    <property type="evidence" value="ECO:0007669"/>
    <property type="project" value="UniProtKB-KW"/>
</dbReference>
<keyword evidence="5" id="KW-1185">Reference proteome</keyword>
<dbReference type="InterPro" id="IPR015943">
    <property type="entry name" value="WD40/YVTN_repeat-like_dom_sf"/>
</dbReference>
<dbReference type="Gene3D" id="2.130.10.10">
    <property type="entry name" value="YVTN repeat-like/Quinoprotein amine dehydrogenase"/>
    <property type="match status" value="1"/>
</dbReference>
<evidence type="ECO:0000259" key="3">
    <source>
        <dbReference type="Pfam" id="PF14870"/>
    </source>
</evidence>
<dbReference type="SUPFAM" id="SSF110296">
    <property type="entry name" value="Oligoxyloglucan reducing end-specific cellobiohydrolase"/>
    <property type="match status" value="1"/>
</dbReference>
<evidence type="ECO:0000256" key="2">
    <source>
        <dbReference type="ARBA" id="ARBA00023276"/>
    </source>
</evidence>
<gene>
    <name evidence="4" type="ORF">DFQ04_1961</name>
</gene>
<keyword evidence="1" id="KW-0602">Photosynthesis</keyword>
<reference evidence="4 5" key="1">
    <citation type="submission" date="2019-03" db="EMBL/GenBank/DDBJ databases">
        <title>Genomic Encyclopedia of Type Strains, Phase III (KMG-III): the genomes of soil and plant-associated and newly described type strains.</title>
        <authorList>
            <person name="Whitman W."/>
        </authorList>
    </citation>
    <scope>NUCLEOTIDE SEQUENCE [LARGE SCALE GENOMIC DNA]</scope>
    <source>
        <strain evidence="4 5">CECT 8446</strain>
    </source>
</reference>
<protein>
    <submittedName>
        <fullName evidence="4">Photosynthesis system II assembly factor YCF48-like protein</fullName>
    </submittedName>
</protein>
<dbReference type="PANTHER" id="PTHR47199">
    <property type="entry name" value="PHOTOSYSTEM II STABILITY/ASSEMBLY FACTOR HCF136, CHLOROPLASTIC"/>
    <property type="match status" value="1"/>
</dbReference>
<dbReference type="Proteomes" id="UP000294535">
    <property type="component" value="Unassembled WGS sequence"/>
</dbReference>
<dbReference type="RefSeq" id="WP_133555226.1">
    <property type="nucleotide sequence ID" value="NZ_SNYF01000006.1"/>
</dbReference>
<accession>A0A4R6T5M4</accession>
<keyword evidence="2" id="KW-0604">Photosystem II</keyword>
<dbReference type="InterPro" id="IPR015915">
    <property type="entry name" value="Kelch-typ_b-propeller"/>
</dbReference>
<evidence type="ECO:0000313" key="5">
    <source>
        <dbReference type="Proteomes" id="UP000294535"/>
    </source>
</evidence>
<feature type="domain" description="Photosynthesis system II assembly factor Ycf48/Hcf136-like" evidence="3">
    <location>
        <begin position="20"/>
        <end position="114"/>
    </location>
</feature>
<name>A0A4R6T5M4_9BACT</name>